<dbReference type="Gene3D" id="3.10.20.310">
    <property type="entry name" value="membrane protein fhac"/>
    <property type="match status" value="1"/>
</dbReference>
<dbReference type="Gene3D" id="3.40.50.10960">
    <property type="match status" value="1"/>
</dbReference>
<dbReference type="InterPro" id="IPR034746">
    <property type="entry name" value="POTRA"/>
</dbReference>
<keyword evidence="3 8" id="KW-0132">Cell division</keyword>
<dbReference type="EMBL" id="JAUSUG010000003">
    <property type="protein sequence ID" value="MDQ0253814.1"/>
    <property type="molecule type" value="Genomic_DNA"/>
</dbReference>
<evidence type="ECO:0000313" key="10">
    <source>
        <dbReference type="EMBL" id="MDQ0253814.1"/>
    </source>
</evidence>
<evidence type="ECO:0000256" key="7">
    <source>
        <dbReference type="ARBA" id="ARBA00023306"/>
    </source>
</evidence>
<comment type="caution">
    <text evidence="10">The sequence shown here is derived from an EMBL/GenBank/DDBJ whole genome shotgun (WGS) entry which is preliminary data.</text>
</comment>
<dbReference type="InterPro" id="IPR013685">
    <property type="entry name" value="POTRA_FtsQ_type"/>
</dbReference>
<dbReference type="InterPro" id="IPR005548">
    <property type="entry name" value="Cell_div_FtsQ/DivIB_C"/>
</dbReference>
<dbReference type="Proteomes" id="UP001230005">
    <property type="component" value="Unassembled WGS sequence"/>
</dbReference>
<feature type="domain" description="POTRA" evidence="9">
    <location>
        <begin position="50"/>
        <end position="118"/>
    </location>
</feature>
<dbReference type="Pfam" id="PF08478">
    <property type="entry name" value="POTRA_1"/>
    <property type="match status" value="1"/>
</dbReference>
<evidence type="ECO:0000256" key="1">
    <source>
        <dbReference type="ARBA" id="ARBA00004370"/>
    </source>
</evidence>
<dbReference type="InterPro" id="IPR050487">
    <property type="entry name" value="FtsQ_DivIB"/>
</dbReference>
<reference evidence="10 11" key="1">
    <citation type="submission" date="2023-07" db="EMBL/GenBank/DDBJ databases">
        <title>Genomic Encyclopedia of Type Strains, Phase IV (KMG-IV): sequencing the most valuable type-strain genomes for metagenomic binning, comparative biology and taxonomic classification.</title>
        <authorList>
            <person name="Goeker M."/>
        </authorList>
    </citation>
    <scope>NUCLEOTIDE SEQUENCE [LARGE SCALE GENOMIC DNA]</scope>
    <source>
        <strain evidence="10 11">DSM 9768</strain>
    </source>
</reference>
<keyword evidence="7 8" id="KW-0131">Cell cycle</keyword>
<dbReference type="PROSITE" id="PS51779">
    <property type="entry name" value="POTRA"/>
    <property type="match status" value="1"/>
</dbReference>
<dbReference type="GO" id="GO:0051301">
    <property type="term" value="P:cell division"/>
    <property type="evidence" value="ECO:0007669"/>
    <property type="project" value="UniProtKB-KW"/>
</dbReference>
<keyword evidence="4 8" id="KW-0812">Transmembrane</keyword>
<evidence type="ECO:0000256" key="6">
    <source>
        <dbReference type="ARBA" id="ARBA00023136"/>
    </source>
</evidence>
<protein>
    <recommendedName>
        <fullName evidence="8">Cell division protein DivIB</fullName>
    </recommendedName>
</protein>
<dbReference type="HAMAP" id="MF_00912">
    <property type="entry name" value="DivIB"/>
    <property type="match status" value="1"/>
</dbReference>
<proteinExistence type="inferred from homology"/>
<keyword evidence="2 8" id="KW-1003">Cell membrane</keyword>
<evidence type="ECO:0000256" key="2">
    <source>
        <dbReference type="ARBA" id="ARBA00022475"/>
    </source>
</evidence>
<name>A0ABT9ZRF2_9BACI</name>
<dbReference type="PANTHER" id="PTHR37820:SF1">
    <property type="entry name" value="CELL DIVISION PROTEIN FTSQ"/>
    <property type="match status" value="1"/>
</dbReference>
<gene>
    <name evidence="8" type="primary">divIB</name>
    <name evidence="10" type="ORF">J2S74_001186</name>
</gene>
<comment type="function">
    <text evidence="8">Cell division protein that may be involved in stabilizing or promoting the assembly of the division complex.</text>
</comment>
<feature type="transmembrane region" description="Helical" evidence="8">
    <location>
        <begin position="28"/>
        <end position="45"/>
    </location>
</feature>
<comment type="similarity">
    <text evidence="8">Belongs to the FtsQ/DivIB family. DivIB subfamily.</text>
</comment>
<accession>A0ABT9ZRF2</accession>
<keyword evidence="11" id="KW-1185">Reference proteome</keyword>
<sequence>MSQKKIIEIEERIPTLKERRRQRTNRRLIIYISVFFLLMTVVAYFQSSFSHIKHVEVHGNNNVTESWVIENSGLFPDVSMWLYRGEDVQATLLEHPEVADVTVTRQWPNTISITIEEYQRIAYIEEEGRYIPLLSNGYTLKEADNTFVPYDAPILVGFYDSDVKAEIAKELMEVSSSLRLRMSEIYLSPVDNDHQRLTIYMNDGFIVSSTVRRFAERIAPYPSVVEQLDPSVEGIVHMRMNPYFERFESEEEEAGESEG</sequence>
<dbReference type="PANTHER" id="PTHR37820">
    <property type="entry name" value="CELL DIVISION PROTEIN DIVIB"/>
    <property type="match status" value="1"/>
</dbReference>
<evidence type="ECO:0000256" key="5">
    <source>
        <dbReference type="ARBA" id="ARBA00022989"/>
    </source>
</evidence>
<dbReference type="RefSeq" id="WP_307322952.1">
    <property type="nucleotide sequence ID" value="NZ_JAUSUG010000003.1"/>
</dbReference>
<organism evidence="10 11">
    <name type="scientific">Evansella vedderi</name>
    <dbReference type="NCBI Taxonomy" id="38282"/>
    <lineage>
        <taxon>Bacteria</taxon>
        <taxon>Bacillati</taxon>
        <taxon>Bacillota</taxon>
        <taxon>Bacilli</taxon>
        <taxon>Bacillales</taxon>
        <taxon>Bacillaceae</taxon>
        <taxon>Evansella</taxon>
    </lineage>
</organism>
<keyword evidence="6 8" id="KW-0472">Membrane</keyword>
<dbReference type="InterPro" id="IPR026580">
    <property type="entry name" value="DivIB"/>
</dbReference>
<evidence type="ECO:0000313" key="11">
    <source>
        <dbReference type="Proteomes" id="UP001230005"/>
    </source>
</evidence>
<evidence type="ECO:0000256" key="4">
    <source>
        <dbReference type="ARBA" id="ARBA00022692"/>
    </source>
</evidence>
<comment type="subcellular location">
    <subcellularLocation>
        <location evidence="8">Cell membrane</location>
        <topology evidence="8">Single-pass type II membrane protein</topology>
    </subcellularLocation>
    <subcellularLocation>
        <location evidence="1">Membrane</location>
    </subcellularLocation>
    <text evidence="8">Localizes to the division septum.</text>
</comment>
<keyword evidence="5 8" id="KW-1133">Transmembrane helix</keyword>
<evidence type="ECO:0000256" key="3">
    <source>
        <dbReference type="ARBA" id="ARBA00022618"/>
    </source>
</evidence>
<dbReference type="Pfam" id="PF03799">
    <property type="entry name" value="FtsQ_DivIB_C"/>
    <property type="match status" value="1"/>
</dbReference>
<evidence type="ECO:0000256" key="8">
    <source>
        <dbReference type="HAMAP-Rule" id="MF_00912"/>
    </source>
</evidence>
<evidence type="ECO:0000259" key="9">
    <source>
        <dbReference type="PROSITE" id="PS51779"/>
    </source>
</evidence>